<dbReference type="AlphaFoldDB" id="K9UJ00"/>
<protein>
    <submittedName>
        <fullName evidence="1">Uncharacterized protein</fullName>
    </submittedName>
</protein>
<evidence type="ECO:0000313" key="1">
    <source>
        <dbReference type="EMBL" id="AFY94643.1"/>
    </source>
</evidence>
<keyword evidence="2" id="KW-1185">Reference proteome</keyword>
<organism evidence="1 2">
    <name type="scientific">Chamaesiphon minutus (strain ATCC 27169 / PCC 6605)</name>
    <dbReference type="NCBI Taxonomy" id="1173020"/>
    <lineage>
        <taxon>Bacteria</taxon>
        <taxon>Bacillati</taxon>
        <taxon>Cyanobacteriota</taxon>
        <taxon>Cyanophyceae</taxon>
        <taxon>Gomontiellales</taxon>
        <taxon>Chamaesiphonaceae</taxon>
        <taxon>Chamaesiphon</taxon>
    </lineage>
</organism>
<evidence type="ECO:0000313" key="2">
    <source>
        <dbReference type="Proteomes" id="UP000010366"/>
    </source>
</evidence>
<proteinExistence type="predicted"/>
<dbReference type="eggNOG" id="ENOG5032UBP">
    <property type="taxonomic scope" value="Bacteria"/>
</dbReference>
<accession>K9UJ00</accession>
<name>K9UJ00_CHAP6</name>
<dbReference type="EMBL" id="CP003600">
    <property type="protein sequence ID" value="AFY94643.1"/>
    <property type="molecule type" value="Genomic_DNA"/>
</dbReference>
<dbReference type="HOGENOM" id="CLU_129905_0_0_3"/>
<reference evidence="1 2" key="1">
    <citation type="submission" date="2012-05" db="EMBL/GenBank/DDBJ databases">
        <title>Finished chromosome of genome of Chamaesiphon sp. PCC 6605.</title>
        <authorList>
            <consortium name="US DOE Joint Genome Institute"/>
            <person name="Gugger M."/>
            <person name="Coursin T."/>
            <person name="Rippka R."/>
            <person name="Tandeau De Marsac N."/>
            <person name="Huntemann M."/>
            <person name="Wei C.-L."/>
            <person name="Han J."/>
            <person name="Detter J.C."/>
            <person name="Han C."/>
            <person name="Tapia R."/>
            <person name="Chen A."/>
            <person name="Kyrpides N."/>
            <person name="Mavromatis K."/>
            <person name="Markowitz V."/>
            <person name="Szeto E."/>
            <person name="Ivanova N."/>
            <person name="Pagani I."/>
            <person name="Pati A."/>
            <person name="Goodwin L."/>
            <person name="Nordberg H.P."/>
            <person name="Cantor M.N."/>
            <person name="Hua S.X."/>
            <person name="Woyke T."/>
            <person name="Kerfeld C.A."/>
        </authorList>
    </citation>
    <scope>NUCLEOTIDE SEQUENCE [LARGE SCALE GENOMIC DNA]</scope>
    <source>
        <strain evidence="2">ATCC 27169 / PCC 6605</strain>
    </source>
</reference>
<dbReference type="OrthoDB" id="461689at2"/>
<gene>
    <name evidence="1" type="ORF">Cha6605_3663</name>
</gene>
<dbReference type="PATRIC" id="fig|1173020.3.peg.4203"/>
<dbReference type="KEGG" id="cmp:Cha6605_3663"/>
<dbReference type="RefSeq" id="WP_015160766.1">
    <property type="nucleotide sequence ID" value="NC_019697.1"/>
</dbReference>
<dbReference type="STRING" id="1173020.Cha6605_3663"/>
<dbReference type="Proteomes" id="UP000010366">
    <property type="component" value="Chromosome"/>
</dbReference>
<sequence length="128" mass="14970">MQPKFANELAWQQAEFLMQPIYIRIIDRIRQQGEVSTWEVSYEEVREPHPINYLCLKSGERQLKYDIWDLCYQVCFLNYDGSHSEVESQVVEIDTSLIDMEAGSPDWVRLDNKAKDVVARIFNNLPGG</sequence>